<accession>A0A4Q5A8D4</accession>
<dbReference type="AlphaFoldDB" id="A0A4Q5A8D4"/>
<dbReference type="Gene3D" id="3.90.550.10">
    <property type="entry name" value="Spore Coat Polysaccharide Biosynthesis Protein SpsA, Chain A"/>
    <property type="match status" value="1"/>
</dbReference>
<dbReference type="Proteomes" id="UP000294221">
    <property type="component" value="Unassembled WGS sequence"/>
</dbReference>
<feature type="transmembrane region" description="Helical" evidence="1">
    <location>
        <begin position="629"/>
        <end position="651"/>
    </location>
</feature>
<dbReference type="EMBL" id="RYUN01000007">
    <property type="protein sequence ID" value="RYQ20577.1"/>
    <property type="molecule type" value="Genomic_DNA"/>
</dbReference>
<keyword evidence="1" id="KW-0472">Membrane</keyword>
<gene>
    <name evidence="3" type="ORF">PG2054B_1031</name>
</gene>
<feature type="domain" description="Glycosyltransferase 2-like" evidence="2">
    <location>
        <begin position="133"/>
        <end position="342"/>
    </location>
</feature>
<feature type="transmembrane region" description="Helical" evidence="1">
    <location>
        <begin position="607"/>
        <end position="622"/>
    </location>
</feature>
<feature type="transmembrane region" description="Helical" evidence="1">
    <location>
        <begin position="413"/>
        <end position="434"/>
    </location>
</feature>
<feature type="transmembrane region" description="Helical" evidence="1">
    <location>
        <begin position="1003"/>
        <end position="1020"/>
    </location>
</feature>
<feature type="transmembrane region" description="Helical" evidence="1">
    <location>
        <begin position="704"/>
        <end position="725"/>
    </location>
</feature>
<evidence type="ECO:0000259" key="2">
    <source>
        <dbReference type="Pfam" id="PF13632"/>
    </source>
</evidence>
<dbReference type="GO" id="GO:0016740">
    <property type="term" value="F:transferase activity"/>
    <property type="evidence" value="ECO:0007669"/>
    <property type="project" value="UniProtKB-KW"/>
</dbReference>
<protein>
    <submittedName>
        <fullName evidence="3">Glycosyl transferase family 2</fullName>
    </submittedName>
</protein>
<feature type="transmembrane region" description="Helical" evidence="1">
    <location>
        <begin position="331"/>
        <end position="351"/>
    </location>
</feature>
<dbReference type="InterPro" id="IPR029044">
    <property type="entry name" value="Nucleotide-diphossugar_trans"/>
</dbReference>
<keyword evidence="3" id="KW-0808">Transferase</keyword>
<feature type="transmembrane region" description="Helical" evidence="1">
    <location>
        <begin position="304"/>
        <end position="325"/>
    </location>
</feature>
<evidence type="ECO:0000256" key="1">
    <source>
        <dbReference type="SAM" id="Phobius"/>
    </source>
</evidence>
<evidence type="ECO:0000313" key="3">
    <source>
        <dbReference type="EMBL" id="RYQ20577.1"/>
    </source>
</evidence>
<keyword evidence="1" id="KW-1133">Transmembrane helix</keyword>
<feature type="transmembrane region" description="Helical" evidence="1">
    <location>
        <begin position="767"/>
        <end position="790"/>
    </location>
</feature>
<keyword evidence="1" id="KW-0812">Transmembrane</keyword>
<dbReference type="InterPro" id="IPR001173">
    <property type="entry name" value="Glyco_trans_2-like"/>
</dbReference>
<dbReference type="InterPro" id="IPR050834">
    <property type="entry name" value="Glycosyltransf_2"/>
</dbReference>
<dbReference type="SUPFAM" id="SSF53448">
    <property type="entry name" value="Nucleotide-diphospho-sugar transferases"/>
    <property type="match status" value="1"/>
</dbReference>
<organism evidence="3 4">
    <name type="scientific">Bifidobacterium pseudolongum subsp. pseudolongum</name>
    <dbReference type="NCBI Taxonomy" id="31954"/>
    <lineage>
        <taxon>Bacteria</taxon>
        <taxon>Bacillati</taxon>
        <taxon>Actinomycetota</taxon>
        <taxon>Actinomycetes</taxon>
        <taxon>Bifidobacteriales</taxon>
        <taxon>Bifidobacteriaceae</taxon>
        <taxon>Bifidobacterium</taxon>
    </lineage>
</organism>
<comment type="caution">
    <text evidence="3">The sequence shown here is derived from an EMBL/GenBank/DDBJ whole genome shotgun (WGS) entry which is preliminary data.</text>
</comment>
<dbReference type="PANTHER" id="PTHR43685">
    <property type="entry name" value="GLYCOSYLTRANSFERASE"/>
    <property type="match status" value="1"/>
</dbReference>
<dbReference type="RefSeq" id="WP_130013207.1">
    <property type="nucleotide sequence ID" value="NZ_RYUN01000007.1"/>
</dbReference>
<name>A0A4Q5A8D4_9BIFI</name>
<feature type="transmembrane region" description="Helical" evidence="1">
    <location>
        <begin position="811"/>
        <end position="830"/>
    </location>
</feature>
<reference evidence="3 4" key="1">
    <citation type="submission" date="2018-12" db="EMBL/GenBank/DDBJ databases">
        <title>Unveiling genomic diversity among members of the Bifidobacterium pseudolongum species, a widely distributed gut commensal of the animal kingdom.</title>
        <authorList>
            <person name="Lugli G.A."/>
            <person name="Duranti S."/>
            <person name="Albert K."/>
            <person name="Mancabelli L."/>
            <person name="Napoli S."/>
            <person name="Viappiani A."/>
            <person name="Anzalone R."/>
            <person name="Longhi G."/>
            <person name="Milani C."/>
            <person name="Turroni F."/>
            <person name="Alessandri G."/>
            <person name="Sela D.A."/>
            <person name="Van Sinderen D."/>
            <person name="Ventura M."/>
        </authorList>
    </citation>
    <scope>NUCLEOTIDE SEQUENCE [LARGE SCALE GENOMIC DNA]</scope>
    <source>
        <strain evidence="3 4">2054B</strain>
    </source>
</reference>
<evidence type="ECO:0000313" key="4">
    <source>
        <dbReference type="Proteomes" id="UP000294221"/>
    </source>
</evidence>
<dbReference type="Pfam" id="PF13632">
    <property type="entry name" value="Glyco_trans_2_3"/>
    <property type="match status" value="1"/>
</dbReference>
<feature type="transmembrane region" description="Helical" evidence="1">
    <location>
        <begin position="529"/>
        <end position="548"/>
    </location>
</feature>
<proteinExistence type="predicted"/>
<dbReference type="PANTHER" id="PTHR43685:SF3">
    <property type="entry name" value="SLR2126 PROTEIN"/>
    <property type="match status" value="1"/>
</dbReference>
<feature type="transmembrane region" description="Helical" evidence="1">
    <location>
        <begin position="737"/>
        <end position="761"/>
    </location>
</feature>
<feature type="transmembrane region" description="Helical" evidence="1">
    <location>
        <begin position="484"/>
        <end position="517"/>
    </location>
</feature>
<sequence length="1032" mass="111775">MTLSGNSEIQQVIGEALASRPYSHDQRAVTNVTAVITVERDLRFLPRTLESVLRQSVLPSTIVIADCSGNTVQSVQTGFEIIPTVAEVYQEVPEPQHISVQLVRVTQAKSFADAVSKVLRTAQIDTSTKMLWLLHDDSRPADDRCLEALLDAWRNTPTAALLGAKQLDWEGTHLHAVGSYAALHRVTTLVVDGEPDQEQYDTRCDVFAVSLAGALVPMNTLTAVGGVNPWFGTFDESDDFCRRLCRNGKRVVVVPQARIAHRRARWDGVRSKGGEPIDQDDAANTSMAQLSGEQKYRYTDINALWWPLAWIAGLIVAAASALRLLFRKNPYRAWCTLCMPWIALCGIPGALGARHRLKKASTVPWRALAPLTADRQQIRQWHARISAFNDQCNNVVLDPLATAHLRARLIRRWALAATAAALALICTVIMYWGILRYAFADTSMYSNQLLPTDATFRQLVESATTPWVFGIGTGIPVPPTPWLLVLMVCSVCTGGHVSVAMALIFFLSAPLCVLSFWALAGVVTRSDTVRVLCGLLWYGCALAFGLYAEANLPMLTVMVFLPGALALSFKAVGLYRTEAPVNPRSSIQAAAASALMFIPAVAAEPQLLLALIVIFVAFLVFVRRHRLMLLLIPFPAAFALAPTLVNAVRYWGDGMWRQLFGDIMVPVVTVNGTPEILNLNALIWRTFGIDAPQTWSAWATPHGIRDACIIITMIMIVMVAIIALFRPSVFRACRILWTVAICGFALAIVSAAVVVAVMPYGVAGGSVLPGVALAACGLLASVALMAGSAVKPFNRLTEESASPYSAGRIGRGAIAVLLAVATATCCWYGWSIATRDGIGITGSGLPMVARDYLDQQGDRRILALRASGNGTVEYSVMRTGRGDLIDSSPAYRVSAAYGLQHDTDDEQLARLSAHLLANSDDDAIATLSDLGFGGIHVVTGGSGDISARASEQLLANVTASQGTQSVVSNTDGTYFRLTLNATPSQHIDASAQHLVQHSPWRSAWLWCLGIIVVLYCLVAIPRRRTAAKEEQE</sequence>